<dbReference type="GO" id="GO:0006629">
    <property type="term" value="P:lipid metabolic process"/>
    <property type="evidence" value="ECO:0007669"/>
    <property type="project" value="InterPro"/>
</dbReference>
<evidence type="ECO:0000313" key="2">
    <source>
        <dbReference type="EMBL" id="ACM23013.1"/>
    </source>
</evidence>
<dbReference type="RefSeq" id="WP_015919330.1">
    <property type="nucleotide sequence ID" value="NC_011978.1"/>
</dbReference>
<feature type="domain" description="GP-PDE" evidence="1">
    <location>
        <begin position="1"/>
        <end position="222"/>
    </location>
</feature>
<dbReference type="Pfam" id="PF03009">
    <property type="entry name" value="GDPD"/>
    <property type="match status" value="1"/>
</dbReference>
<dbReference type="eggNOG" id="COG0584">
    <property type="taxonomic scope" value="Bacteria"/>
</dbReference>
<dbReference type="InterPro" id="IPR030395">
    <property type="entry name" value="GP_PDE_dom"/>
</dbReference>
<gene>
    <name evidence="2" type="ordered locus">CTN_0837</name>
</gene>
<dbReference type="HOGENOM" id="CLU_030006_3_3_0"/>
<dbReference type="STRING" id="309803.CTN_0837"/>
<proteinExistence type="predicted"/>
<protein>
    <submittedName>
        <fullName evidence="2">Glycerophosphoryl diester phosphodiesterase</fullName>
    </submittedName>
</protein>
<dbReference type="InterPro" id="IPR017946">
    <property type="entry name" value="PLC-like_Pdiesterase_TIM-brl"/>
</dbReference>
<accession>B9K7T0</accession>
<keyword evidence="3" id="KW-1185">Reference proteome</keyword>
<name>B9K7T0_THENN</name>
<evidence type="ECO:0000313" key="3">
    <source>
        <dbReference type="Proteomes" id="UP000000445"/>
    </source>
</evidence>
<sequence>MIVLGHRGYSAKYLENTLEAFIKAIEYGADGVELDVRLSKDGKVVVSHDEDLKRLFGKNLKVKDATLDELKELSDGKITTLEEVYEHISDDKIVNVEIKEREAARPALELSKGRKNEIFSSFDLDLLDEEFKGTRYGYLIDEENYGDIQSFVDRVERERPYSLHIPYQAFESEFVVELCDRFREKGIRIFVWTLNDPEIFQRIKAHIDGIITDEVELFSKMR</sequence>
<dbReference type="KEGG" id="tna:CTN_0837"/>
<evidence type="ECO:0000259" key="1">
    <source>
        <dbReference type="PROSITE" id="PS51704"/>
    </source>
</evidence>
<dbReference type="Proteomes" id="UP000000445">
    <property type="component" value="Chromosome"/>
</dbReference>
<dbReference type="EMBL" id="CP000916">
    <property type="protein sequence ID" value="ACM23013.1"/>
    <property type="molecule type" value="Genomic_DNA"/>
</dbReference>
<dbReference type="Gene3D" id="3.20.20.190">
    <property type="entry name" value="Phosphatidylinositol (PI) phosphodiesterase"/>
    <property type="match status" value="1"/>
</dbReference>
<dbReference type="PANTHER" id="PTHR46211">
    <property type="entry name" value="GLYCEROPHOSPHORYL DIESTER PHOSPHODIESTERASE"/>
    <property type="match status" value="1"/>
</dbReference>
<reference evidence="2 3" key="1">
    <citation type="journal article" date="2009" name="Biosci. Biotechnol. Biochem.">
        <title>WeGAS: a web-based microbial genome annotation system.</title>
        <authorList>
            <person name="Lee D."/>
            <person name="Seo H."/>
            <person name="Park C."/>
            <person name="Park K."/>
        </authorList>
    </citation>
    <scope>NUCLEOTIDE SEQUENCE [LARGE SCALE GENOMIC DNA]</scope>
    <source>
        <strain evidence="3">ATCC 49049 / DSM 4359 / NBRC 107923 / NS-E</strain>
    </source>
</reference>
<dbReference type="PROSITE" id="PS50007">
    <property type="entry name" value="PIPLC_X_DOMAIN"/>
    <property type="match status" value="1"/>
</dbReference>
<dbReference type="PROSITE" id="PS51704">
    <property type="entry name" value="GP_PDE"/>
    <property type="match status" value="1"/>
</dbReference>
<organism evidence="2 3">
    <name type="scientific">Thermotoga neapolitana (strain ATCC 49049 / DSM 4359 / NBRC 107923 / NS-E)</name>
    <dbReference type="NCBI Taxonomy" id="309803"/>
    <lineage>
        <taxon>Bacteria</taxon>
        <taxon>Thermotogati</taxon>
        <taxon>Thermotogota</taxon>
        <taxon>Thermotogae</taxon>
        <taxon>Thermotogales</taxon>
        <taxon>Thermotogaceae</taxon>
        <taxon>Thermotoga</taxon>
    </lineage>
</organism>
<dbReference type="GO" id="GO:0008081">
    <property type="term" value="F:phosphoric diester hydrolase activity"/>
    <property type="evidence" value="ECO:0007669"/>
    <property type="project" value="InterPro"/>
</dbReference>
<dbReference type="PANTHER" id="PTHR46211:SF1">
    <property type="entry name" value="GLYCEROPHOSPHODIESTER PHOSPHODIESTERASE, CYTOPLASMIC"/>
    <property type="match status" value="1"/>
</dbReference>
<dbReference type="SUPFAM" id="SSF51695">
    <property type="entry name" value="PLC-like phosphodiesterases"/>
    <property type="match status" value="1"/>
</dbReference>
<dbReference type="AlphaFoldDB" id="B9K7T0"/>